<dbReference type="Pfam" id="PF00232">
    <property type="entry name" value="Glyco_hydro_1"/>
    <property type="match status" value="1"/>
</dbReference>
<dbReference type="GO" id="GO:0008422">
    <property type="term" value="F:beta-glucosidase activity"/>
    <property type="evidence" value="ECO:0007669"/>
    <property type="project" value="TreeGrafter"/>
</dbReference>
<dbReference type="Gramene" id="KFK29494">
    <property type="protein sequence ID" value="KFK29494"/>
    <property type="gene ID" value="AALP_AA7G141700"/>
</dbReference>
<proteinExistence type="inferred from homology"/>
<keyword evidence="5" id="KW-1185">Reference proteome</keyword>
<evidence type="ECO:0000256" key="2">
    <source>
        <dbReference type="RuleBase" id="RU003690"/>
    </source>
</evidence>
<evidence type="ECO:0008006" key="6">
    <source>
        <dbReference type="Google" id="ProtNLM"/>
    </source>
</evidence>
<protein>
    <recommendedName>
        <fullName evidence="6">Beta-glucosidase</fullName>
    </recommendedName>
</protein>
<reference evidence="5" key="1">
    <citation type="journal article" date="2015" name="Nat. Plants">
        <title>Genome expansion of Arabis alpina linked with retrotransposition and reduced symmetric DNA methylation.</title>
        <authorList>
            <person name="Willing E.M."/>
            <person name="Rawat V."/>
            <person name="Mandakova T."/>
            <person name="Maumus F."/>
            <person name="James G.V."/>
            <person name="Nordstroem K.J."/>
            <person name="Becker C."/>
            <person name="Warthmann N."/>
            <person name="Chica C."/>
            <person name="Szarzynska B."/>
            <person name="Zytnicki M."/>
            <person name="Albani M.C."/>
            <person name="Kiefer C."/>
            <person name="Bergonzi S."/>
            <person name="Castaings L."/>
            <person name="Mateos J.L."/>
            <person name="Berns M.C."/>
            <person name="Bujdoso N."/>
            <person name="Piofczyk T."/>
            <person name="de Lorenzo L."/>
            <person name="Barrero-Sicilia C."/>
            <person name="Mateos I."/>
            <person name="Piednoel M."/>
            <person name="Hagmann J."/>
            <person name="Chen-Min-Tao R."/>
            <person name="Iglesias-Fernandez R."/>
            <person name="Schuster S.C."/>
            <person name="Alonso-Blanco C."/>
            <person name="Roudier F."/>
            <person name="Carbonero P."/>
            <person name="Paz-Ares J."/>
            <person name="Davis S.J."/>
            <person name="Pecinka A."/>
            <person name="Quesneville H."/>
            <person name="Colot V."/>
            <person name="Lysak M.A."/>
            <person name="Weigel D."/>
            <person name="Coupland G."/>
            <person name="Schneeberger K."/>
        </authorList>
    </citation>
    <scope>NUCLEOTIDE SEQUENCE [LARGE SCALE GENOMIC DNA]</scope>
    <source>
        <strain evidence="5">cv. Pajares</strain>
    </source>
</reference>
<dbReference type="eggNOG" id="KOG0626">
    <property type="taxonomic scope" value="Eukaryota"/>
</dbReference>
<feature type="region of interest" description="Disordered" evidence="3">
    <location>
        <begin position="1"/>
        <end position="121"/>
    </location>
</feature>
<dbReference type="PANTHER" id="PTHR10353">
    <property type="entry name" value="GLYCOSYL HYDROLASE"/>
    <property type="match status" value="1"/>
</dbReference>
<evidence type="ECO:0000256" key="3">
    <source>
        <dbReference type="SAM" id="MobiDB-lite"/>
    </source>
</evidence>
<dbReference type="EMBL" id="CM002875">
    <property type="protein sequence ID" value="KFK29494.1"/>
    <property type="molecule type" value="Genomic_DNA"/>
</dbReference>
<dbReference type="GO" id="GO:0005975">
    <property type="term" value="P:carbohydrate metabolic process"/>
    <property type="evidence" value="ECO:0007669"/>
    <property type="project" value="InterPro"/>
</dbReference>
<organism evidence="4 5">
    <name type="scientific">Arabis alpina</name>
    <name type="common">Alpine rock-cress</name>
    <dbReference type="NCBI Taxonomy" id="50452"/>
    <lineage>
        <taxon>Eukaryota</taxon>
        <taxon>Viridiplantae</taxon>
        <taxon>Streptophyta</taxon>
        <taxon>Embryophyta</taxon>
        <taxon>Tracheophyta</taxon>
        <taxon>Spermatophyta</taxon>
        <taxon>Magnoliopsida</taxon>
        <taxon>eudicotyledons</taxon>
        <taxon>Gunneridae</taxon>
        <taxon>Pentapetalae</taxon>
        <taxon>rosids</taxon>
        <taxon>malvids</taxon>
        <taxon>Brassicales</taxon>
        <taxon>Brassicaceae</taxon>
        <taxon>Arabideae</taxon>
        <taxon>Arabis</taxon>
    </lineage>
</organism>
<feature type="compositionally biased region" description="Acidic residues" evidence="3">
    <location>
        <begin position="7"/>
        <end position="37"/>
    </location>
</feature>
<dbReference type="AlphaFoldDB" id="A0A087GHZ2"/>
<evidence type="ECO:0000256" key="1">
    <source>
        <dbReference type="ARBA" id="ARBA00010838"/>
    </source>
</evidence>
<dbReference type="PANTHER" id="PTHR10353:SF310">
    <property type="entry name" value="BETA-GLUCOSIDASE 42"/>
    <property type="match status" value="1"/>
</dbReference>
<evidence type="ECO:0000313" key="5">
    <source>
        <dbReference type="Proteomes" id="UP000029120"/>
    </source>
</evidence>
<name>A0A087GHZ2_ARAAL</name>
<gene>
    <name evidence="4" type="ordered locus">AALP_Aa7g141700</name>
</gene>
<dbReference type="Proteomes" id="UP000029120">
    <property type="component" value="Chromosome 7"/>
</dbReference>
<accession>A0A087GHZ2</accession>
<feature type="compositionally biased region" description="Polar residues" evidence="3">
    <location>
        <begin position="38"/>
        <end position="47"/>
    </location>
</feature>
<comment type="similarity">
    <text evidence="1 2">Belongs to the glycosyl hydrolase 1 family.</text>
</comment>
<dbReference type="OrthoDB" id="65569at2759"/>
<evidence type="ECO:0000313" key="4">
    <source>
        <dbReference type="EMBL" id="KFK29494.1"/>
    </source>
</evidence>
<dbReference type="InterPro" id="IPR001360">
    <property type="entry name" value="Glyco_hydro_1"/>
</dbReference>
<dbReference type="Gene3D" id="3.20.20.80">
    <property type="entry name" value="Glycosidases"/>
    <property type="match status" value="1"/>
</dbReference>
<dbReference type="InterPro" id="IPR017853">
    <property type="entry name" value="GH"/>
</dbReference>
<sequence>MTKNLPLEEESGGAEEEEKEESGNSEEEEESSDEEDPPNSTCMQTSGVHVATKDVKNKTVSESKGESDSDHTQNIASLKRHEADSEDNSDSEPAKKKKKNDDNKSSDVAPPATTEKKTRFQRVFTKEDELALVKGMHEFFSDGGNMDGFPGYIERKKGPSIWDKFTHLQGKILDGSNGDVAVDHYQKYKSRIFPDGLGTEVNEEGIAFYNNIINTLLERGIQPFVTLYHWDLPSHLQEAYGGWTNRKIVDYFGLYADACFANFGDRVKHWITLNVPLQTSVNGHCIGIFAPGRNEKPLIEPYLVSHHQVLAHATAVSVYRSKYKEIQGGQIGLSVDCEWAEANSEKTEDKAAAARRIDFQLGWFLDPLFYGDYPASMRQKLGDNLPRFTPAEKEFMLQNSWDFLGLNHYTSRFISHVSNTEAESDFYQAQEMERIVEWENGEPIGERAASDWLYVVPWGIRKTLNYISKKYNNPPIFITENGIYLSV</sequence>
<dbReference type="OMA" id="DEGIMHY"/>
<dbReference type="SUPFAM" id="SSF51445">
    <property type="entry name" value="(Trans)glycosidases"/>
    <property type="match status" value="1"/>
</dbReference>
<feature type="compositionally biased region" description="Basic and acidic residues" evidence="3">
    <location>
        <begin position="51"/>
        <end position="71"/>
    </location>
</feature>